<dbReference type="Proteomes" id="UP000079169">
    <property type="component" value="Unplaced"/>
</dbReference>
<gene>
    <name evidence="2 3" type="primary">LOC103509292</name>
</gene>
<dbReference type="AlphaFoldDB" id="A0A1S3D1B6"/>
<dbReference type="SUPFAM" id="SSF54197">
    <property type="entry name" value="HIT-like"/>
    <property type="match status" value="1"/>
</dbReference>
<dbReference type="RefSeq" id="XP_008472114.1">
    <property type="nucleotide sequence ID" value="XM_008473892.3"/>
</dbReference>
<protein>
    <submittedName>
        <fullName evidence="3">Histidine triad nucleotide-binding protein 1-like isoform X1</fullName>
    </submittedName>
    <submittedName>
        <fullName evidence="2">Histidine triad nucleotide-binding protein 1-like isoform X2</fullName>
    </submittedName>
</protein>
<dbReference type="STRING" id="121845.A0A1S3D1B6"/>
<evidence type="ECO:0000313" key="3">
    <source>
        <dbReference type="RefSeq" id="XP_008472115.1"/>
    </source>
</evidence>
<dbReference type="PANTHER" id="PTHR23089">
    <property type="entry name" value="HISTIDINE TRIAD HIT PROTEIN"/>
    <property type="match status" value="1"/>
</dbReference>
<accession>A0A1S3D1B6</accession>
<organism evidence="1 2">
    <name type="scientific">Diaphorina citri</name>
    <name type="common">Asian citrus psyllid</name>
    <dbReference type="NCBI Taxonomy" id="121845"/>
    <lineage>
        <taxon>Eukaryota</taxon>
        <taxon>Metazoa</taxon>
        <taxon>Ecdysozoa</taxon>
        <taxon>Arthropoda</taxon>
        <taxon>Hexapoda</taxon>
        <taxon>Insecta</taxon>
        <taxon>Pterygota</taxon>
        <taxon>Neoptera</taxon>
        <taxon>Paraneoptera</taxon>
        <taxon>Hemiptera</taxon>
        <taxon>Sternorrhyncha</taxon>
        <taxon>Psylloidea</taxon>
        <taxon>Psyllidae</taxon>
        <taxon>Diaphorininae</taxon>
        <taxon>Diaphorina</taxon>
    </lineage>
</organism>
<keyword evidence="1" id="KW-1185">Reference proteome</keyword>
<dbReference type="Gene3D" id="3.30.428.10">
    <property type="entry name" value="HIT-like"/>
    <property type="match status" value="1"/>
</dbReference>
<evidence type="ECO:0000313" key="1">
    <source>
        <dbReference type="Proteomes" id="UP000079169"/>
    </source>
</evidence>
<reference evidence="2 3" key="1">
    <citation type="submission" date="2025-04" db="UniProtKB">
        <authorList>
            <consortium name="RefSeq"/>
        </authorList>
    </citation>
    <scope>IDENTIFICATION</scope>
</reference>
<sequence length="115" mass="13519">MNSVTRDDAWLMGHLMWVAHHMAETMGLYKGYRVVLNYGPDSHNFMSQFHLRVLGGLPLMWPPFEPTTLFPTTTQTTTGRRRTKTTVVDYTFDKAFYEESRFDKSVPWRELPMQL</sequence>
<evidence type="ECO:0000313" key="2">
    <source>
        <dbReference type="RefSeq" id="XP_008472114.1"/>
    </source>
</evidence>
<dbReference type="InterPro" id="IPR001310">
    <property type="entry name" value="Histidine_triad_HIT"/>
</dbReference>
<name>A0A1S3D1B6_DIACI</name>
<dbReference type="GeneID" id="103509292"/>
<proteinExistence type="predicted"/>
<dbReference type="PaxDb" id="121845-A0A1S3D1B6"/>
<dbReference type="InterPro" id="IPR036265">
    <property type="entry name" value="HIT-like_sf"/>
</dbReference>
<dbReference type="RefSeq" id="XP_008472115.1">
    <property type="nucleotide sequence ID" value="XM_008473893.3"/>
</dbReference>
<dbReference type="KEGG" id="dci:103509292"/>